<dbReference type="Proteomes" id="UP000224003">
    <property type="component" value="Unassembled WGS sequence"/>
</dbReference>
<protein>
    <submittedName>
        <fullName evidence="1">Uncharacterized protein</fullName>
    </submittedName>
</protein>
<evidence type="ECO:0000313" key="2">
    <source>
        <dbReference type="Proteomes" id="UP000224003"/>
    </source>
</evidence>
<accession>A0A9X6WJD5</accession>
<dbReference type="AlphaFoldDB" id="A0A9X6WJD5"/>
<sequence>MEKQNDFRKLLIEPEVDEIMEKVQDVLFKDHRMNEDKNIAVEDIWGENNNVTVDGLPSFFLDLRNRNIIQTTLMLHFSVYDSESSYEEMNSRIIVFDSLKPIYVTWHDELIDGSNFEYEGLLKEGFRNLITAVLMYEKHKEITIEDI</sequence>
<reference evidence="1 2" key="1">
    <citation type="submission" date="2017-09" db="EMBL/GenBank/DDBJ databases">
        <title>Large-scale bioinformatics analysis of Bacillus genomes uncovers conserved roles of natural products in bacterial physiology.</title>
        <authorList>
            <consortium name="Agbiome Team Llc"/>
            <person name="Bleich R.M."/>
            <person name="Grubbs K.J."/>
            <person name="Santa Maria K.C."/>
            <person name="Allen S.E."/>
            <person name="Farag S."/>
            <person name="Shank E.A."/>
            <person name="Bowers A."/>
        </authorList>
    </citation>
    <scope>NUCLEOTIDE SEQUENCE [LARGE SCALE GENOMIC DNA]</scope>
    <source>
        <strain evidence="1 2">AFS085496</strain>
    </source>
</reference>
<gene>
    <name evidence="1" type="ORF">COJ15_29005</name>
</gene>
<name>A0A9X6WJD5_BACTU</name>
<organism evidence="1 2">
    <name type="scientific">Bacillus thuringiensis</name>
    <dbReference type="NCBI Taxonomy" id="1428"/>
    <lineage>
        <taxon>Bacteria</taxon>
        <taxon>Bacillati</taxon>
        <taxon>Bacillota</taxon>
        <taxon>Bacilli</taxon>
        <taxon>Bacillales</taxon>
        <taxon>Bacillaceae</taxon>
        <taxon>Bacillus</taxon>
        <taxon>Bacillus cereus group</taxon>
    </lineage>
</organism>
<evidence type="ECO:0000313" key="1">
    <source>
        <dbReference type="EMBL" id="PFJ32312.1"/>
    </source>
</evidence>
<dbReference type="RefSeq" id="WP_098517350.1">
    <property type="nucleotide sequence ID" value="NZ_NUVX01000065.1"/>
</dbReference>
<dbReference type="EMBL" id="NUVX01000065">
    <property type="protein sequence ID" value="PFJ32312.1"/>
    <property type="molecule type" value="Genomic_DNA"/>
</dbReference>
<comment type="caution">
    <text evidence="1">The sequence shown here is derived from an EMBL/GenBank/DDBJ whole genome shotgun (WGS) entry which is preliminary data.</text>
</comment>
<proteinExistence type="predicted"/>